<dbReference type="AlphaFoldDB" id="A0AAD9V516"/>
<dbReference type="Gene3D" id="1.20.1070.10">
    <property type="entry name" value="Rhodopsin 7-helix transmembrane proteins"/>
    <property type="match status" value="2"/>
</dbReference>
<evidence type="ECO:0000256" key="1">
    <source>
        <dbReference type="ARBA" id="ARBA00004651"/>
    </source>
</evidence>
<feature type="transmembrane region" description="Helical" evidence="11">
    <location>
        <begin position="415"/>
        <end position="438"/>
    </location>
</feature>
<evidence type="ECO:0000256" key="8">
    <source>
        <dbReference type="ARBA" id="ARBA00023180"/>
    </source>
</evidence>
<keyword evidence="3 10" id="KW-0812">Transmembrane</keyword>
<feature type="transmembrane region" description="Helical" evidence="11">
    <location>
        <begin position="485"/>
        <end position="504"/>
    </location>
</feature>
<feature type="domain" description="G-protein coupled receptors family 1 profile" evidence="12">
    <location>
        <begin position="362"/>
        <end position="595"/>
    </location>
</feature>
<keyword evidence="9 10" id="KW-0807">Transducer</keyword>
<keyword evidence="8" id="KW-0325">Glycoprotein</keyword>
<keyword evidence="4 11" id="KW-1133">Transmembrane helix</keyword>
<feature type="transmembrane region" description="Helical" evidence="11">
    <location>
        <begin position="546"/>
        <end position="569"/>
    </location>
</feature>
<dbReference type="PROSITE" id="PS50262">
    <property type="entry name" value="G_PROTEIN_RECEP_F1_2"/>
    <property type="match status" value="2"/>
</dbReference>
<dbReference type="Pfam" id="PF00001">
    <property type="entry name" value="7tm_1"/>
    <property type="match status" value="3"/>
</dbReference>
<evidence type="ECO:0000256" key="5">
    <source>
        <dbReference type="ARBA" id="ARBA00023040"/>
    </source>
</evidence>
<reference evidence="13" key="2">
    <citation type="journal article" date="2023" name="Science">
        <title>Genomic signatures of disease resistance in endangered staghorn corals.</title>
        <authorList>
            <person name="Vollmer S.V."/>
            <person name="Selwyn J.D."/>
            <person name="Despard B.A."/>
            <person name="Roesel C.L."/>
        </authorList>
    </citation>
    <scope>NUCLEOTIDE SEQUENCE</scope>
    <source>
        <strain evidence="13">K2</strain>
    </source>
</reference>
<dbReference type="InterPro" id="IPR000276">
    <property type="entry name" value="GPCR_Rhodpsn"/>
</dbReference>
<evidence type="ECO:0000256" key="10">
    <source>
        <dbReference type="RuleBase" id="RU000688"/>
    </source>
</evidence>
<evidence type="ECO:0000256" key="4">
    <source>
        <dbReference type="ARBA" id="ARBA00022989"/>
    </source>
</evidence>
<evidence type="ECO:0000313" key="13">
    <source>
        <dbReference type="EMBL" id="KAK2561513.1"/>
    </source>
</evidence>
<organism evidence="13 14">
    <name type="scientific">Acropora cervicornis</name>
    <name type="common">Staghorn coral</name>
    <dbReference type="NCBI Taxonomy" id="6130"/>
    <lineage>
        <taxon>Eukaryota</taxon>
        <taxon>Metazoa</taxon>
        <taxon>Cnidaria</taxon>
        <taxon>Anthozoa</taxon>
        <taxon>Hexacorallia</taxon>
        <taxon>Scleractinia</taxon>
        <taxon>Astrocoeniina</taxon>
        <taxon>Acroporidae</taxon>
        <taxon>Acropora</taxon>
    </lineage>
</organism>
<evidence type="ECO:0000256" key="3">
    <source>
        <dbReference type="ARBA" id="ARBA00022692"/>
    </source>
</evidence>
<dbReference type="PANTHER" id="PTHR24246">
    <property type="entry name" value="OLFACTORY RECEPTOR AND ADENOSINE RECEPTOR"/>
    <property type="match status" value="1"/>
</dbReference>
<feature type="transmembrane region" description="Helical" evidence="11">
    <location>
        <begin position="345"/>
        <end position="369"/>
    </location>
</feature>
<keyword evidence="5 10" id="KW-0297">G-protein coupled receptor</keyword>
<dbReference type="GO" id="GO:0004930">
    <property type="term" value="F:G protein-coupled receptor activity"/>
    <property type="evidence" value="ECO:0007669"/>
    <property type="project" value="UniProtKB-KW"/>
</dbReference>
<feature type="transmembrane region" description="Helical" evidence="11">
    <location>
        <begin position="381"/>
        <end position="403"/>
    </location>
</feature>
<evidence type="ECO:0000256" key="6">
    <source>
        <dbReference type="ARBA" id="ARBA00023136"/>
    </source>
</evidence>
<dbReference type="GO" id="GO:0005886">
    <property type="term" value="C:plasma membrane"/>
    <property type="evidence" value="ECO:0007669"/>
    <property type="project" value="UniProtKB-SubCell"/>
</dbReference>
<feature type="transmembrane region" description="Helical" evidence="11">
    <location>
        <begin position="111"/>
        <end position="136"/>
    </location>
</feature>
<dbReference type="SUPFAM" id="SSF81321">
    <property type="entry name" value="Family A G protein-coupled receptor-like"/>
    <property type="match status" value="2"/>
</dbReference>
<evidence type="ECO:0000259" key="12">
    <source>
        <dbReference type="PROSITE" id="PS50262"/>
    </source>
</evidence>
<feature type="transmembrane region" description="Helical" evidence="11">
    <location>
        <begin position="82"/>
        <end position="105"/>
    </location>
</feature>
<keyword evidence="7 10" id="KW-0675">Receptor</keyword>
<accession>A0AAD9V516</accession>
<dbReference type="Proteomes" id="UP001249851">
    <property type="component" value="Unassembled WGS sequence"/>
</dbReference>
<dbReference type="PRINTS" id="PR00237">
    <property type="entry name" value="GPCRRHODOPSN"/>
</dbReference>
<dbReference type="PANTHER" id="PTHR24246:SF27">
    <property type="entry name" value="ADENOSINE RECEPTOR, ISOFORM A"/>
    <property type="match status" value="1"/>
</dbReference>
<comment type="caution">
    <text evidence="13">The sequence shown here is derived from an EMBL/GenBank/DDBJ whole genome shotgun (WGS) entry which is preliminary data.</text>
</comment>
<evidence type="ECO:0000256" key="7">
    <source>
        <dbReference type="ARBA" id="ARBA00023170"/>
    </source>
</evidence>
<keyword evidence="2" id="KW-1003">Cell membrane</keyword>
<dbReference type="InterPro" id="IPR017452">
    <property type="entry name" value="GPCR_Rhodpsn_7TM"/>
</dbReference>
<feature type="transmembrane region" description="Helical" evidence="11">
    <location>
        <begin position="183"/>
        <end position="202"/>
    </location>
</feature>
<evidence type="ECO:0000256" key="2">
    <source>
        <dbReference type="ARBA" id="ARBA00022475"/>
    </source>
</evidence>
<feature type="transmembrane region" description="Helical" evidence="11">
    <location>
        <begin position="48"/>
        <end position="70"/>
    </location>
</feature>
<reference evidence="13" key="1">
    <citation type="journal article" date="2023" name="G3 (Bethesda)">
        <title>Whole genome assembly and annotation of the endangered Caribbean coral Acropora cervicornis.</title>
        <authorList>
            <person name="Selwyn J.D."/>
            <person name="Vollmer S.V."/>
        </authorList>
    </citation>
    <scope>NUCLEOTIDE SEQUENCE</scope>
    <source>
        <strain evidence="13">K2</strain>
    </source>
</reference>
<comment type="similarity">
    <text evidence="10">Belongs to the G-protein coupled receptor 1 family.</text>
</comment>
<keyword evidence="14" id="KW-1185">Reference proteome</keyword>
<feature type="transmembrane region" description="Helical" evidence="11">
    <location>
        <begin position="575"/>
        <end position="597"/>
    </location>
</feature>
<protein>
    <submittedName>
        <fullName evidence="13">Adrenocorticotropic hormone receptor</fullName>
    </submittedName>
</protein>
<dbReference type="SMART" id="SM01381">
    <property type="entry name" value="7TM_GPCR_Srsx"/>
    <property type="match status" value="1"/>
</dbReference>
<name>A0AAD9V516_ACRCE</name>
<sequence>MQSSEFILSKLCKVKVTESLMQNNTENSQLNYGDNCLNEHQAAVITNVALNVPLLTTAIIGNALVLGAIFRTQSFRSPSMIFLCSLAISDLFVGLVVQPVFIVHLLKCDKIILQVYSIFSLSAGGVSLATITAISVDRLLALQYHMRYPGMVTSSRAAYVSTSIWFFCLLLASLNLWSYTIHLFAVGFGIALCILISTFSYVKIYRIVCKHQSCIQAQQQAIESFNTEQKRHITRTTITALNTFIFYICMLLCYLPVSMSALTKALYQNIWNVTRTFSDTIAFMISAINPFLYCWRVHELRTATNRCKLKAFNLKFQVKRRLAVEMKNETPHHNLQHEANNFQLAIINCALNVPLMFATITGNALVLITMLTSPSLRSPSIVFLCNLAISDLLVGLVVQPILITRSLHPQRKIITSVYEIFAICFGGVTLLTMTAISVDRYLALYSHMNYPNLVTSRRTVITSITIWFTCCSFPGLYLWSQRVTFSFTIVIIALCVFISTVCYLKIYRVVRHHQNQIQQQAAATHRVNDHRGQHLRISKKTAMNTFIYYICMILCYSPVTVPMVQKAFFKNQWTIAGTLADTVVFMNSAINPFLYCWRNRELRSLVSETLRNVFFKQSVGNDVRGRQNNLVNVGD</sequence>
<evidence type="ECO:0000256" key="9">
    <source>
        <dbReference type="ARBA" id="ARBA00023224"/>
    </source>
</evidence>
<proteinExistence type="inferred from homology"/>
<evidence type="ECO:0000256" key="11">
    <source>
        <dbReference type="SAM" id="Phobius"/>
    </source>
</evidence>
<feature type="domain" description="G-protein coupled receptors family 1 profile" evidence="12">
    <location>
        <begin position="61"/>
        <end position="293"/>
    </location>
</feature>
<comment type="subcellular location">
    <subcellularLocation>
        <location evidence="1">Cell membrane</location>
        <topology evidence="1">Multi-pass membrane protein</topology>
    </subcellularLocation>
</comment>
<feature type="transmembrane region" description="Helical" evidence="11">
    <location>
        <begin position="157"/>
        <end position="177"/>
    </location>
</feature>
<evidence type="ECO:0000313" key="14">
    <source>
        <dbReference type="Proteomes" id="UP001249851"/>
    </source>
</evidence>
<keyword evidence="6 11" id="KW-0472">Membrane</keyword>
<dbReference type="CDD" id="cd00637">
    <property type="entry name" value="7tm_classA_rhodopsin-like"/>
    <property type="match status" value="2"/>
</dbReference>
<dbReference type="PROSITE" id="PS00237">
    <property type="entry name" value="G_PROTEIN_RECEP_F1_1"/>
    <property type="match status" value="1"/>
</dbReference>
<gene>
    <name evidence="13" type="ORF">P5673_015485</name>
</gene>
<feature type="transmembrane region" description="Helical" evidence="11">
    <location>
        <begin position="238"/>
        <end position="257"/>
    </location>
</feature>
<dbReference type="EMBL" id="JARQWQ010000032">
    <property type="protein sequence ID" value="KAK2561513.1"/>
    <property type="molecule type" value="Genomic_DNA"/>
</dbReference>